<keyword evidence="2" id="KW-1185">Reference proteome</keyword>
<organism evidence="1 2">
    <name type="scientific">Pseudorhodoferax soli</name>
    <dbReference type="NCBI Taxonomy" id="545864"/>
    <lineage>
        <taxon>Bacteria</taxon>
        <taxon>Pseudomonadati</taxon>
        <taxon>Pseudomonadota</taxon>
        <taxon>Betaproteobacteria</taxon>
        <taxon>Burkholderiales</taxon>
        <taxon>Comamonadaceae</taxon>
    </lineage>
</organism>
<evidence type="ECO:0000313" key="1">
    <source>
        <dbReference type="EMBL" id="RCW63649.1"/>
    </source>
</evidence>
<dbReference type="AlphaFoldDB" id="A0A368X7I4"/>
<dbReference type="EMBL" id="QPJK01000018">
    <property type="protein sequence ID" value="RCW63649.1"/>
    <property type="molecule type" value="Genomic_DNA"/>
</dbReference>
<dbReference type="Proteomes" id="UP000252884">
    <property type="component" value="Unassembled WGS sequence"/>
</dbReference>
<reference evidence="1 2" key="1">
    <citation type="submission" date="2018-07" db="EMBL/GenBank/DDBJ databases">
        <title>Genomic Encyclopedia of Type Strains, Phase IV (KMG-IV): sequencing the most valuable type-strain genomes for metagenomic binning, comparative biology and taxonomic classification.</title>
        <authorList>
            <person name="Goeker M."/>
        </authorList>
    </citation>
    <scope>NUCLEOTIDE SEQUENCE [LARGE SCALE GENOMIC DNA]</scope>
    <source>
        <strain evidence="1 2">DSM 21634</strain>
    </source>
</reference>
<comment type="caution">
    <text evidence="1">The sequence shown here is derived from an EMBL/GenBank/DDBJ whole genome shotgun (WGS) entry which is preliminary data.</text>
</comment>
<accession>A0A368X7I4</accession>
<evidence type="ECO:0000313" key="2">
    <source>
        <dbReference type="Proteomes" id="UP000252884"/>
    </source>
</evidence>
<protein>
    <submittedName>
        <fullName evidence="1">Uncharacterized protein</fullName>
    </submittedName>
</protein>
<gene>
    <name evidence="1" type="ORF">DES41_11845</name>
</gene>
<name>A0A368X7I4_9BURK</name>
<sequence>MPTLEEFAAALLVQVSSLPVRPLRGGARHRSNFRKLKDYGFSIDGITVMERESRST</sequence>
<proteinExistence type="predicted"/>